<name>A0ABU1E753_9FLAO</name>
<evidence type="ECO:0000313" key="1">
    <source>
        <dbReference type="EMBL" id="MDR4953644.1"/>
    </source>
</evidence>
<dbReference type="EMBL" id="JAVIXS010000015">
    <property type="protein sequence ID" value="MDR4953644.1"/>
    <property type="molecule type" value="Genomic_DNA"/>
</dbReference>
<accession>A0ABU1E753</accession>
<organism evidence="1 2">
    <name type="scientific">Chryseobacterium metallicongregator</name>
    <dbReference type="NCBI Taxonomy" id="3073042"/>
    <lineage>
        <taxon>Bacteria</taxon>
        <taxon>Pseudomonadati</taxon>
        <taxon>Bacteroidota</taxon>
        <taxon>Flavobacteriia</taxon>
        <taxon>Flavobacteriales</taxon>
        <taxon>Weeksellaceae</taxon>
        <taxon>Chryseobacterium group</taxon>
        <taxon>Chryseobacterium</taxon>
    </lineage>
</organism>
<proteinExistence type="predicted"/>
<dbReference type="Proteomes" id="UP001260959">
    <property type="component" value="Unassembled WGS sequence"/>
</dbReference>
<sequence>MNSNDRKLALNEIKSISENEKVLEHQEGMENDSFNEYAAEIEVFENGDSLKRLLGLLERS</sequence>
<comment type="caution">
    <text evidence="1">The sequence shown here is derived from an EMBL/GenBank/DDBJ whole genome shotgun (WGS) entry which is preliminary data.</text>
</comment>
<reference evidence="1 2" key="1">
    <citation type="submission" date="2023-08" db="EMBL/GenBank/DDBJ databases">
        <authorList>
            <person name="Maltman C."/>
        </authorList>
    </citation>
    <scope>NUCLEOTIDE SEQUENCE [LARGE SCALE GENOMIC DNA]</scope>
    <source>
        <strain evidence="1 2">ES2</strain>
    </source>
</reference>
<gene>
    <name evidence="1" type="ORF">REB14_15810</name>
</gene>
<dbReference type="RefSeq" id="WP_309522643.1">
    <property type="nucleotide sequence ID" value="NZ_JAVIXS010000015.1"/>
</dbReference>
<protein>
    <submittedName>
        <fullName evidence="1">Uncharacterized protein</fullName>
    </submittedName>
</protein>
<evidence type="ECO:0000313" key="2">
    <source>
        <dbReference type="Proteomes" id="UP001260959"/>
    </source>
</evidence>
<keyword evidence="2" id="KW-1185">Reference proteome</keyword>